<proteinExistence type="inferred from homology"/>
<dbReference type="GO" id="GO:0019901">
    <property type="term" value="F:protein kinase binding"/>
    <property type="evidence" value="ECO:0007669"/>
    <property type="project" value="TreeGrafter"/>
</dbReference>
<dbReference type="InterPro" id="IPR023252">
    <property type="entry name" value="Aurora_borealis_protein"/>
</dbReference>
<feature type="compositionally biased region" description="Basic residues" evidence="6">
    <location>
        <begin position="1"/>
        <end position="10"/>
    </location>
</feature>
<dbReference type="PRINTS" id="PR02038">
    <property type="entry name" value="AURORABORA"/>
</dbReference>
<keyword evidence="4" id="KW-0498">Mitosis</keyword>
<comment type="similarity">
    <text evidence="1">Belongs to the BORA family.</text>
</comment>
<keyword evidence="5" id="KW-0131">Cell cycle</keyword>
<evidence type="ECO:0000256" key="6">
    <source>
        <dbReference type="SAM" id="MobiDB-lite"/>
    </source>
</evidence>
<dbReference type="AlphaFoldDB" id="A0AAW1BI88"/>
<keyword evidence="3" id="KW-0132">Cell division</keyword>
<dbReference type="GO" id="GO:0007088">
    <property type="term" value="P:regulation of mitotic nuclear division"/>
    <property type="evidence" value="ECO:0007669"/>
    <property type="project" value="TreeGrafter"/>
</dbReference>
<feature type="compositionally biased region" description="Basic and acidic residues" evidence="6">
    <location>
        <begin position="25"/>
        <end position="38"/>
    </location>
</feature>
<keyword evidence="8" id="KW-1185">Reference proteome</keyword>
<dbReference type="EMBL" id="JAOTOJ010000004">
    <property type="protein sequence ID" value="KAK9401677.1"/>
    <property type="molecule type" value="Genomic_DNA"/>
</dbReference>
<evidence type="ECO:0000256" key="3">
    <source>
        <dbReference type="ARBA" id="ARBA00022618"/>
    </source>
</evidence>
<gene>
    <name evidence="7" type="ORF">NXF25_010033</name>
</gene>
<evidence type="ECO:0000256" key="4">
    <source>
        <dbReference type="ARBA" id="ARBA00022776"/>
    </source>
</evidence>
<evidence type="ECO:0000256" key="1">
    <source>
        <dbReference type="ARBA" id="ARBA00010963"/>
    </source>
</evidence>
<name>A0AAW1BI88_CROAD</name>
<evidence type="ECO:0000313" key="8">
    <source>
        <dbReference type="Proteomes" id="UP001474421"/>
    </source>
</evidence>
<evidence type="ECO:0000313" key="7">
    <source>
        <dbReference type="EMBL" id="KAK9401677.1"/>
    </source>
</evidence>
<dbReference type="GO" id="GO:0060236">
    <property type="term" value="P:regulation of mitotic spindle organization"/>
    <property type="evidence" value="ECO:0007669"/>
    <property type="project" value="TreeGrafter"/>
</dbReference>
<organism evidence="7 8">
    <name type="scientific">Crotalus adamanteus</name>
    <name type="common">Eastern diamondback rattlesnake</name>
    <dbReference type="NCBI Taxonomy" id="8729"/>
    <lineage>
        <taxon>Eukaryota</taxon>
        <taxon>Metazoa</taxon>
        <taxon>Chordata</taxon>
        <taxon>Craniata</taxon>
        <taxon>Vertebrata</taxon>
        <taxon>Euteleostomi</taxon>
        <taxon>Lepidosauria</taxon>
        <taxon>Squamata</taxon>
        <taxon>Bifurcata</taxon>
        <taxon>Unidentata</taxon>
        <taxon>Episquamata</taxon>
        <taxon>Toxicofera</taxon>
        <taxon>Serpentes</taxon>
        <taxon>Colubroidea</taxon>
        <taxon>Viperidae</taxon>
        <taxon>Crotalinae</taxon>
        <taxon>Crotalus</taxon>
    </lineage>
</organism>
<dbReference type="PANTHER" id="PTHR14728">
    <property type="entry name" value="PROTEIN AURORA BOREALIS"/>
    <property type="match status" value="1"/>
</dbReference>
<feature type="region of interest" description="Disordered" evidence="6">
    <location>
        <begin position="1"/>
        <end position="147"/>
    </location>
</feature>
<dbReference type="GO" id="GO:0005737">
    <property type="term" value="C:cytoplasm"/>
    <property type="evidence" value="ECO:0007669"/>
    <property type="project" value="TreeGrafter"/>
</dbReference>
<dbReference type="Pfam" id="PF15280">
    <property type="entry name" value="BORA_N"/>
    <property type="match status" value="1"/>
</dbReference>
<comment type="caution">
    <text evidence="7">The sequence shown here is derived from an EMBL/GenBank/DDBJ whole genome shotgun (WGS) entry which is preliminary data.</text>
</comment>
<dbReference type="PANTHER" id="PTHR14728:SF2">
    <property type="entry name" value="PROTEIN AURORA BOREALIS"/>
    <property type="match status" value="1"/>
</dbReference>
<feature type="compositionally biased region" description="Low complexity" evidence="6">
    <location>
        <begin position="77"/>
        <end position="88"/>
    </location>
</feature>
<sequence>MTAAARKSRPARALSPRKPNGEAWETDRSCHRAEEREKRERKKGRQVPFQPMAARSLLNAAAPLPGEAASNGGGGERPLPARRLASARRGVKEPSPRQEALVGRSGARRMTAPPERLTGGAGMQRRAPPETPGRVENPFESPGDVRRLQEQTVCSPSAFRATPPAGSPGRFMWSIDELALMDPVEINSEDIHRQAFYLSQSRIDREVEEQRQKAIEEFFTKSTIVPSPWTDPIGKQASQLNSTRCVDLNDASPVGREIVVQPGKNNAACQTVLSLPVDFDLEKILGDHFKAEESADQSQESLSTSSLRRKLFLDENGSLSSENVSPSPSLRNSPASVGVLCSIDLSPVRCRSPLSSSSSGQLSSSPIRGNARTYSLGSLPSPSLASPIFSPVGIQLRKTPLADQRQFTFRSPDLPSVSNACRQTPTSGRSPYVECSPLRSLSPARLLSSSYWGAALYQSSLLRLPCTPENFQEELAEAAEATSVESPRAGLTPVNEDIPSAGSHFEMAAMSPSLDIPETCPKGLAPKPCLDSPRKERTVEMADPEMLDENSVKGSAECDQGAMAGLSMEGSCICMAPLAESSASPCDSSSLQMDSGYNTQAYTSSLMDTAGSELSCREHGAFETQRKTQISRTKQGKWILG</sequence>
<dbReference type="GO" id="GO:0051301">
    <property type="term" value="P:cell division"/>
    <property type="evidence" value="ECO:0007669"/>
    <property type="project" value="UniProtKB-KW"/>
</dbReference>
<accession>A0AAW1BI88</accession>
<dbReference type="Proteomes" id="UP001474421">
    <property type="component" value="Unassembled WGS sequence"/>
</dbReference>
<evidence type="ECO:0000256" key="2">
    <source>
        <dbReference type="ARBA" id="ARBA00020055"/>
    </source>
</evidence>
<protein>
    <recommendedName>
        <fullName evidence="2">Protein aurora borealis</fullName>
    </recommendedName>
</protein>
<dbReference type="GO" id="GO:0005634">
    <property type="term" value="C:nucleus"/>
    <property type="evidence" value="ECO:0007669"/>
    <property type="project" value="TreeGrafter"/>
</dbReference>
<evidence type="ECO:0000256" key="5">
    <source>
        <dbReference type="ARBA" id="ARBA00023306"/>
    </source>
</evidence>
<reference evidence="7 8" key="1">
    <citation type="journal article" date="2024" name="Proc. Natl. Acad. Sci. U.S.A.">
        <title>The genetic regulatory architecture and epigenomic basis for age-related changes in rattlesnake venom.</title>
        <authorList>
            <person name="Hogan M.P."/>
            <person name="Holding M.L."/>
            <person name="Nystrom G.S."/>
            <person name="Colston T.J."/>
            <person name="Bartlett D.A."/>
            <person name="Mason A.J."/>
            <person name="Ellsworth S.A."/>
            <person name="Rautsaw R.M."/>
            <person name="Lawrence K.C."/>
            <person name="Strickland J.L."/>
            <person name="He B."/>
            <person name="Fraser P."/>
            <person name="Margres M.J."/>
            <person name="Gilbert D.M."/>
            <person name="Gibbs H.L."/>
            <person name="Parkinson C.L."/>
            <person name="Rokyta D.R."/>
        </authorList>
    </citation>
    <scope>NUCLEOTIDE SEQUENCE [LARGE SCALE GENOMIC DNA]</scope>
    <source>
        <strain evidence="7">DRR0105</strain>
    </source>
</reference>